<organism evidence="1 2">
    <name type="scientific">Melastoma candidum</name>
    <dbReference type="NCBI Taxonomy" id="119954"/>
    <lineage>
        <taxon>Eukaryota</taxon>
        <taxon>Viridiplantae</taxon>
        <taxon>Streptophyta</taxon>
        <taxon>Embryophyta</taxon>
        <taxon>Tracheophyta</taxon>
        <taxon>Spermatophyta</taxon>
        <taxon>Magnoliopsida</taxon>
        <taxon>eudicotyledons</taxon>
        <taxon>Gunneridae</taxon>
        <taxon>Pentapetalae</taxon>
        <taxon>rosids</taxon>
        <taxon>malvids</taxon>
        <taxon>Myrtales</taxon>
        <taxon>Melastomataceae</taxon>
        <taxon>Melastomatoideae</taxon>
        <taxon>Melastomateae</taxon>
        <taxon>Melastoma</taxon>
    </lineage>
</organism>
<protein>
    <submittedName>
        <fullName evidence="1">Uncharacterized protein</fullName>
    </submittedName>
</protein>
<dbReference type="EMBL" id="CM042889">
    <property type="protein sequence ID" value="KAI4320577.1"/>
    <property type="molecule type" value="Genomic_DNA"/>
</dbReference>
<keyword evidence="2" id="KW-1185">Reference proteome</keyword>
<sequence>MGENWQVEATTTPFPFGTDTGHLQIPHQTSAVKFLAWCPFRENMLASGGGMGDHCIKFWNTQYRDMPARELLSSHGFTHNQLAFWKYPSLVKMAELTGHTSRAFSWHSQDGCTVASAPADETLRFGYCFTLYV</sequence>
<name>A0ACB9M8P7_9MYRT</name>
<dbReference type="Proteomes" id="UP001057402">
    <property type="component" value="Chromosome 10"/>
</dbReference>
<evidence type="ECO:0000313" key="1">
    <source>
        <dbReference type="EMBL" id="KAI4320577.1"/>
    </source>
</evidence>
<reference evidence="2" key="1">
    <citation type="journal article" date="2023" name="Front. Plant Sci.">
        <title>Chromosomal-level genome assembly of Melastoma candidum provides insights into trichome evolution.</title>
        <authorList>
            <person name="Zhong Y."/>
            <person name="Wu W."/>
            <person name="Sun C."/>
            <person name="Zou P."/>
            <person name="Liu Y."/>
            <person name="Dai S."/>
            <person name="Zhou R."/>
        </authorList>
    </citation>
    <scope>NUCLEOTIDE SEQUENCE [LARGE SCALE GENOMIC DNA]</scope>
</reference>
<proteinExistence type="predicted"/>
<evidence type="ECO:0000313" key="2">
    <source>
        <dbReference type="Proteomes" id="UP001057402"/>
    </source>
</evidence>
<accession>A0ACB9M8P7</accession>
<comment type="caution">
    <text evidence="1">The sequence shown here is derived from an EMBL/GenBank/DDBJ whole genome shotgun (WGS) entry which is preliminary data.</text>
</comment>
<gene>
    <name evidence="1" type="ORF">MLD38_034042</name>
</gene>